<reference evidence="3 4" key="1">
    <citation type="submission" date="2018-02" db="EMBL/GenBank/DDBJ databases">
        <title>The genomes of Aspergillus section Nigri reveals drivers in fungal speciation.</title>
        <authorList>
            <consortium name="DOE Joint Genome Institute"/>
            <person name="Vesth T.C."/>
            <person name="Nybo J."/>
            <person name="Theobald S."/>
            <person name="Brandl J."/>
            <person name="Frisvad J.C."/>
            <person name="Nielsen K.F."/>
            <person name="Lyhne E.K."/>
            <person name="Kogle M.E."/>
            <person name="Kuo A."/>
            <person name="Riley R."/>
            <person name="Clum A."/>
            <person name="Nolan M."/>
            <person name="Lipzen A."/>
            <person name="Salamov A."/>
            <person name="Henrissat B."/>
            <person name="Wiebenga A."/>
            <person name="De vries R.P."/>
            <person name="Grigoriev I.V."/>
            <person name="Mortensen U.H."/>
            <person name="Andersen M.R."/>
            <person name="Baker S.E."/>
        </authorList>
    </citation>
    <scope>NUCLEOTIDE SEQUENCE [LARGE SCALE GENOMIC DNA]</scope>
    <source>
        <strain evidence="3 4">CBS 114.51</strain>
    </source>
</reference>
<dbReference type="SUPFAM" id="SSF54616">
    <property type="entry name" value="DNA-binding domain of Mlu1-box binding protein MBP1"/>
    <property type="match status" value="1"/>
</dbReference>
<proteinExistence type="predicted"/>
<gene>
    <name evidence="3" type="ORF">BO86DRAFT_75627</name>
</gene>
<dbReference type="OrthoDB" id="5562739at2759"/>
<name>A0A8T8XHY8_ASPJA</name>
<dbReference type="InterPro" id="IPR036887">
    <property type="entry name" value="HTH_APSES_sf"/>
</dbReference>
<evidence type="ECO:0000313" key="4">
    <source>
        <dbReference type="Proteomes" id="UP000249497"/>
    </source>
</evidence>
<dbReference type="PANTHER" id="PTHR43828:SF5">
    <property type="entry name" value="TRANSCRIPTIONAL REPRESSOR XBP1"/>
    <property type="match status" value="1"/>
</dbReference>
<dbReference type="PROSITE" id="PS51299">
    <property type="entry name" value="HTH_APSES"/>
    <property type="match status" value="1"/>
</dbReference>
<feature type="region of interest" description="Disordered" evidence="1">
    <location>
        <begin position="41"/>
        <end position="60"/>
    </location>
</feature>
<organism evidence="3 4">
    <name type="scientific">Aspergillus japonicus CBS 114.51</name>
    <dbReference type="NCBI Taxonomy" id="1448312"/>
    <lineage>
        <taxon>Eukaryota</taxon>
        <taxon>Fungi</taxon>
        <taxon>Dikarya</taxon>
        <taxon>Ascomycota</taxon>
        <taxon>Pezizomycotina</taxon>
        <taxon>Eurotiomycetes</taxon>
        <taxon>Eurotiomycetidae</taxon>
        <taxon>Eurotiales</taxon>
        <taxon>Aspergillaceae</taxon>
        <taxon>Aspergillus</taxon>
        <taxon>Aspergillus subgen. Circumdati</taxon>
    </lineage>
</organism>
<feature type="region of interest" description="Disordered" evidence="1">
    <location>
        <begin position="266"/>
        <end position="393"/>
    </location>
</feature>
<dbReference type="EMBL" id="KZ824771">
    <property type="protein sequence ID" value="RAH86992.1"/>
    <property type="molecule type" value="Genomic_DNA"/>
</dbReference>
<accession>A0A8T8XHY8</accession>
<dbReference type="RefSeq" id="XP_025532886.1">
    <property type="nucleotide sequence ID" value="XM_025677639.1"/>
</dbReference>
<protein>
    <recommendedName>
        <fullName evidence="2">HTH APSES-type domain-containing protein</fullName>
    </recommendedName>
</protein>
<dbReference type="InterPro" id="IPR051642">
    <property type="entry name" value="SWI6-like"/>
</dbReference>
<dbReference type="GO" id="GO:0003677">
    <property type="term" value="F:DNA binding"/>
    <property type="evidence" value="ECO:0007669"/>
    <property type="project" value="InterPro"/>
</dbReference>
<dbReference type="Proteomes" id="UP000249497">
    <property type="component" value="Unassembled WGS sequence"/>
</dbReference>
<evidence type="ECO:0000313" key="3">
    <source>
        <dbReference type="EMBL" id="RAH86992.1"/>
    </source>
</evidence>
<keyword evidence="4" id="KW-1185">Reference proteome</keyword>
<evidence type="ECO:0000256" key="1">
    <source>
        <dbReference type="SAM" id="MobiDB-lite"/>
    </source>
</evidence>
<feature type="compositionally biased region" description="Polar residues" evidence="1">
    <location>
        <begin position="309"/>
        <end position="318"/>
    </location>
</feature>
<dbReference type="GO" id="GO:0030907">
    <property type="term" value="C:MBF transcription complex"/>
    <property type="evidence" value="ECO:0007669"/>
    <property type="project" value="TreeGrafter"/>
</dbReference>
<dbReference type="GeneID" id="37181332"/>
<dbReference type="PANTHER" id="PTHR43828">
    <property type="entry name" value="ASPARAGINASE"/>
    <property type="match status" value="1"/>
</dbReference>
<feature type="compositionally biased region" description="Polar residues" evidence="1">
    <location>
        <begin position="45"/>
        <end position="60"/>
    </location>
</feature>
<dbReference type="GO" id="GO:0000981">
    <property type="term" value="F:DNA-binding transcription factor activity, RNA polymerase II-specific"/>
    <property type="evidence" value="ECO:0007669"/>
    <property type="project" value="UniProtKB-ARBA"/>
</dbReference>
<evidence type="ECO:0000259" key="2">
    <source>
        <dbReference type="PROSITE" id="PS51299"/>
    </source>
</evidence>
<feature type="compositionally biased region" description="Low complexity" evidence="1">
    <location>
        <begin position="335"/>
        <end position="345"/>
    </location>
</feature>
<dbReference type="GO" id="GO:0033309">
    <property type="term" value="C:SBF transcription complex"/>
    <property type="evidence" value="ECO:0007669"/>
    <property type="project" value="TreeGrafter"/>
</dbReference>
<sequence length="453" mass="50051">MLQSFLPPSSPSPSSILSTLHSKPLLNTFMLPISALLNPVPEPSRTPSSSMAPVDPTSTVEAVVPKPAPAQCMISDAPGLKSGSPQGPINYPPCEYYDEELSEIYAKYEIRFTSRTRRIPYKPTKPDFYERTGRNEVDIYGYEFKDPTDGQMKLIIWDYTNGLVRTTGIFKCHKSWGKTLPARVLNKNRGLRDVSHKLTGGVIESQGYYMSFECAKAIAKKFCWNVRYALTPIFGPDFPAECLPPDHPGYGSWEIDQHIIREAAEEAKAHRRAALAHARPYPSPSPDGDDDDDISSNGYSSSSDEDNRPPSTASNGWTPVNAPQMQLTPPPSPPTQNQSTPQSSQAERETDGWDLVQMVRAGSLSYDSDAMDEDSDGTEGEMTDGTSDDERVTWPPIEHTKEDIVAAQTLLEMRFGGPIDENYPMVCPACHAVIYIPNLRPAIARSDGWHAGH</sequence>
<dbReference type="Gene3D" id="3.10.260.10">
    <property type="entry name" value="Transcription regulator HTH, APSES-type DNA-binding domain"/>
    <property type="match status" value="1"/>
</dbReference>
<feature type="compositionally biased region" description="Acidic residues" evidence="1">
    <location>
        <begin position="369"/>
        <end position="382"/>
    </location>
</feature>
<feature type="domain" description="HTH APSES-type" evidence="2">
    <location>
        <begin position="126"/>
        <end position="245"/>
    </location>
</feature>
<dbReference type="InterPro" id="IPR003163">
    <property type="entry name" value="Tscrpt_reg_HTH_APSES-type"/>
</dbReference>
<dbReference type="AlphaFoldDB" id="A0A8T8XHY8"/>